<proteinExistence type="predicted"/>
<sequence>MRIVDYALLLKNYHFNQHEMTLPKLVRWNALAGTGMILNVDGKRY</sequence>
<accession>A0A2K3MA04</accession>
<dbReference type="AlphaFoldDB" id="A0A2K3MA04"/>
<reference evidence="1 2" key="1">
    <citation type="journal article" date="2014" name="Am. J. Bot.">
        <title>Genome assembly and annotation for red clover (Trifolium pratense; Fabaceae).</title>
        <authorList>
            <person name="Istvanek J."/>
            <person name="Jaros M."/>
            <person name="Krenek A."/>
            <person name="Repkova J."/>
        </authorList>
    </citation>
    <scope>NUCLEOTIDE SEQUENCE [LARGE SCALE GENOMIC DNA]</scope>
    <source>
        <strain evidence="2">cv. Tatra</strain>
        <tissue evidence="1">Young leaves</tissue>
    </source>
</reference>
<evidence type="ECO:0000313" key="2">
    <source>
        <dbReference type="Proteomes" id="UP000236291"/>
    </source>
</evidence>
<protein>
    <submittedName>
        <fullName evidence="1">Uncharacterized protein</fullName>
    </submittedName>
</protein>
<reference evidence="1 2" key="2">
    <citation type="journal article" date="2017" name="Front. Plant Sci.">
        <title>Gene Classification and Mining of Molecular Markers Useful in Red Clover (Trifolium pratense) Breeding.</title>
        <authorList>
            <person name="Istvanek J."/>
            <person name="Dluhosova J."/>
            <person name="Dluhos P."/>
            <person name="Patkova L."/>
            <person name="Nedelnik J."/>
            <person name="Repkova J."/>
        </authorList>
    </citation>
    <scope>NUCLEOTIDE SEQUENCE [LARGE SCALE GENOMIC DNA]</scope>
    <source>
        <strain evidence="2">cv. Tatra</strain>
        <tissue evidence="1">Young leaves</tissue>
    </source>
</reference>
<name>A0A2K3MA04_TRIPR</name>
<comment type="caution">
    <text evidence="1">The sequence shown here is derived from an EMBL/GenBank/DDBJ whole genome shotgun (WGS) entry which is preliminary data.</text>
</comment>
<gene>
    <name evidence="1" type="ORF">L195_g043713</name>
</gene>
<dbReference type="EMBL" id="ASHM01054327">
    <property type="protein sequence ID" value="PNX87620.1"/>
    <property type="molecule type" value="Genomic_DNA"/>
</dbReference>
<dbReference type="Proteomes" id="UP000236291">
    <property type="component" value="Unassembled WGS sequence"/>
</dbReference>
<evidence type="ECO:0000313" key="1">
    <source>
        <dbReference type="EMBL" id="PNX87620.1"/>
    </source>
</evidence>
<organism evidence="1 2">
    <name type="scientific">Trifolium pratense</name>
    <name type="common">Red clover</name>
    <dbReference type="NCBI Taxonomy" id="57577"/>
    <lineage>
        <taxon>Eukaryota</taxon>
        <taxon>Viridiplantae</taxon>
        <taxon>Streptophyta</taxon>
        <taxon>Embryophyta</taxon>
        <taxon>Tracheophyta</taxon>
        <taxon>Spermatophyta</taxon>
        <taxon>Magnoliopsida</taxon>
        <taxon>eudicotyledons</taxon>
        <taxon>Gunneridae</taxon>
        <taxon>Pentapetalae</taxon>
        <taxon>rosids</taxon>
        <taxon>fabids</taxon>
        <taxon>Fabales</taxon>
        <taxon>Fabaceae</taxon>
        <taxon>Papilionoideae</taxon>
        <taxon>50 kb inversion clade</taxon>
        <taxon>NPAAA clade</taxon>
        <taxon>Hologalegina</taxon>
        <taxon>IRL clade</taxon>
        <taxon>Trifolieae</taxon>
        <taxon>Trifolium</taxon>
    </lineage>
</organism>